<evidence type="ECO:0000313" key="3">
    <source>
        <dbReference type="EMBL" id="OTQ09430.1"/>
    </source>
</evidence>
<reference evidence="4 5" key="1">
    <citation type="submission" date="2017-03" db="EMBL/GenBank/DDBJ databases">
        <title>Comparative genomics of honeybee gut symbionts reveal geographically distinct and subgroup specific antibiotic resistance.</title>
        <authorList>
            <person name="Ludvigsen J."/>
            <person name="Porcellato D."/>
            <person name="Labee-Lund T.M."/>
            <person name="Amdam G.V."/>
            <person name="Rudi K."/>
        </authorList>
    </citation>
    <scope>NUCLEOTIDE SEQUENCE [LARGE SCALE GENOMIC DNA]</scope>
    <source>
        <strain evidence="2 5">A-7-12</strain>
        <strain evidence="3 4">A-9-12</strain>
    </source>
</reference>
<dbReference type="Gene3D" id="3.30.420.10">
    <property type="entry name" value="Ribonuclease H-like superfamily/Ribonuclease H"/>
    <property type="match status" value="1"/>
</dbReference>
<evidence type="ECO:0000313" key="5">
    <source>
        <dbReference type="Proteomes" id="UP000194977"/>
    </source>
</evidence>
<name>A0A242NEY5_9GAMM</name>
<protein>
    <recommendedName>
        <fullName evidence="1">Predicted 3'-5' exonuclease PolB-like domain-containing protein</fullName>
    </recommendedName>
</protein>
<sequence>MKQFNIYFDIETIPTQSEHLKNHIQTNLTPPANYKKQETIDAWIEENRDLAYRKTALNGGFGQIVCIGYAINNNEVRTIYFDDWATSESDILKTFFNELIECYRPSADITPHFIGHNIENFDLRFIYQRAIVLGIKPPSFLPLNNKSYNNMYIFDTMTEWAGKRNYVSLNEVCLSLGVPPKGDEIDGSKVWDFVQEGKLKQVAEYCADDVEKVRAIHKRIAFQDVA</sequence>
<dbReference type="InterPro" id="IPR012337">
    <property type="entry name" value="RNaseH-like_sf"/>
</dbReference>
<proteinExistence type="predicted"/>
<accession>A0A242NEY5</accession>
<dbReference type="Proteomes" id="UP000194977">
    <property type="component" value="Unassembled WGS sequence"/>
</dbReference>
<dbReference type="AlphaFoldDB" id="A0A242NEY5"/>
<dbReference type="Proteomes" id="UP000194800">
    <property type="component" value="Unassembled WGS sequence"/>
</dbReference>
<comment type="caution">
    <text evidence="2">The sequence shown here is derived from an EMBL/GenBank/DDBJ whole genome shotgun (WGS) entry which is preliminary data.</text>
</comment>
<organism evidence="2 5">
    <name type="scientific">Gilliamella apicola</name>
    <dbReference type="NCBI Taxonomy" id="1196095"/>
    <lineage>
        <taxon>Bacteria</taxon>
        <taxon>Pseudomonadati</taxon>
        <taxon>Pseudomonadota</taxon>
        <taxon>Gammaproteobacteria</taxon>
        <taxon>Orbales</taxon>
        <taxon>Orbaceae</taxon>
        <taxon>Gilliamella</taxon>
    </lineage>
</organism>
<dbReference type="RefSeq" id="WP_086301493.1">
    <property type="nucleotide sequence ID" value="NZ_MZNE01000022.1"/>
</dbReference>
<gene>
    <name evidence="3" type="ORF">B6C91_09275</name>
    <name evidence="2" type="ORF">B6D08_11445</name>
</gene>
<evidence type="ECO:0000259" key="1">
    <source>
        <dbReference type="Pfam" id="PF10108"/>
    </source>
</evidence>
<evidence type="ECO:0000313" key="2">
    <source>
        <dbReference type="EMBL" id="OTP98349.1"/>
    </source>
</evidence>
<feature type="domain" description="Predicted 3'-5' exonuclease PolB-like" evidence="1">
    <location>
        <begin position="63"/>
        <end position="210"/>
    </location>
</feature>
<dbReference type="EMBL" id="NART01000042">
    <property type="protein sequence ID" value="OTQ09430.1"/>
    <property type="molecule type" value="Genomic_DNA"/>
</dbReference>
<dbReference type="Pfam" id="PF10108">
    <property type="entry name" value="DNA_pol_B_exo2"/>
    <property type="match status" value="1"/>
</dbReference>
<dbReference type="OrthoDB" id="13288at2"/>
<dbReference type="InterPro" id="IPR019288">
    <property type="entry name" value="3'-5'_exonuclease_PolB-like"/>
</dbReference>
<keyword evidence="4" id="KW-1185">Reference proteome</keyword>
<evidence type="ECO:0000313" key="4">
    <source>
        <dbReference type="Proteomes" id="UP000194800"/>
    </source>
</evidence>
<dbReference type="SUPFAM" id="SSF53098">
    <property type="entry name" value="Ribonuclease H-like"/>
    <property type="match status" value="1"/>
</dbReference>
<dbReference type="InterPro" id="IPR036397">
    <property type="entry name" value="RNaseH_sf"/>
</dbReference>
<dbReference type="GO" id="GO:0003676">
    <property type="term" value="F:nucleic acid binding"/>
    <property type="evidence" value="ECO:0007669"/>
    <property type="project" value="InterPro"/>
</dbReference>
<dbReference type="EMBL" id="NARP01000033">
    <property type="protein sequence ID" value="OTP98349.1"/>
    <property type="molecule type" value="Genomic_DNA"/>
</dbReference>